<evidence type="ECO:0000313" key="4">
    <source>
        <dbReference type="Proteomes" id="UP000248745"/>
    </source>
</evidence>
<evidence type="ECO:0008006" key="5">
    <source>
        <dbReference type="Google" id="ProtNLM"/>
    </source>
</evidence>
<dbReference type="AlphaFoldDB" id="A0A2W2BT17"/>
<keyword evidence="2" id="KW-1133">Transmembrane helix</keyword>
<dbReference type="EMBL" id="QKTW01000028">
    <property type="protein sequence ID" value="PZF70903.1"/>
    <property type="molecule type" value="Genomic_DNA"/>
</dbReference>
<sequence>MKIRKLTFKKPKLFKRLNVPYRMVFIDDESLEEVASFRLTKGSVYILFSTLFVVTILITVSILLFTPMKYYIPGYADNKARRQMIQLKKNVDSLSDLVSAQQKQAMDIRKVINGEFDGKRDTAMLSPEAIQNAAMGSILPRPEDIKKGAITNTPKTSGRRHRRH</sequence>
<organism evidence="3 4">
    <name type="scientific">Taibaiella soli</name>
    <dbReference type="NCBI Taxonomy" id="1649169"/>
    <lineage>
        <taxon>Bacteria</taxon>
        <taxon>Pseudomonadati</taxon>
        <taxon>Bacteroidota</taxon>
        <taxon>Chitinophagia</taxon>
        <taxon>Chitinophagales</taxon>
        <taxon>Chitinophagaceae</taxon>
        <taxon>Taibaiella</taxon>
    </lineage>
</organism>
<comment type="caution">
    <text evidence="3">The sequence shown here is derived from an EMBL/GenBank/DDBJ whole genome shotgun (WGS) entry which is preliminary data.</text>
</comment>
<protein>
    <recommendedName>
        <fullName evidence="5">Peptidase M23</fullName>
    </recommendedName>
</protein>
<dbReference type="Proteomes" id="UP000248745">
    <property type="component" value="Unassembled WGS sequence"/>
</dbReference>
<feature type="transmembrane region" description="Helical" evidence="2">
    <location>
        <begin position="44"/>
        <end position="65"/>
    </location>
</feature>
<proteinExistence type="predicted"/>
<name>A0A2W2BT17_9BACT</name>
<accession>A0A2W2BT17</accession>
<keyword evidence="2" id="KW-0472">Membrane</keyword>
<evidence type="ECO:0000256" key="1">
    <source>
        <dbReference type="SAM" id="MobiDB-lite"/>
    </source>
</evidence>
<gene>
    <name evidence="3" type="ORF">DN068_20980</name>
</gene>
<reference evidence="3 4" key="1">
    <citation type="submission" date="2018-06" db="EMBL/GenBank/DDBJ databases">
        <title>Mucibacter soli gen. nov., sp. nov., a new member of the family Chitinophagaceae producing mucin.</title>
        <authorList>
            <person name="Kim M.-K."/>
            <person name="Park S."/>
            <person name="Kim T.-S."/>
            <person name="Joung Y."/>
            <person name="Han J.-H."/>
            <person name="Kim S.B."/>
        </authorList>
    </citation>
    <scope>NUCLEOTIDE SEQUENCE [LARGE SCALE GENOMIC DNA]</scope>
    <source>
        <strain evidence="3 4">R1-15</strain>
    </source>
</reference>
<evidence type="ECO:0000313" key="3">
    <source>
        <dbReference type="EMBL" id="PZF70903.1"/>
    </source>
</evidence>
<keyword evidence="4" id="KW-1185">Reference proteome</keyword>
<dbReference type="RefSeq" id="WP_111000919.1">
    <property type="nucleotide sequence ID" value="NZ_QKTW01000028.1"/>
</dbReference>
<feature type="region of interest" description="Disordered" evidence="1">
    <location>
        <begin position="145"/>
        <end position="164"/>
    </location>
</feature>
<dbReference type="OrthoDB" id="9814377at2"/>
<evidence type="ECO:0000256" key="2">
    <source>
        <dbReference type="SAM" id="Phobius"/>
    </source>
</evidence>
<keyword evidence="2" id="KW-0812">Transmembrane</keyword>